<evidence type="ECO:0000259" key="2">
    <source>
        <dbReference type="Pfam" id="PF00888"/>
    </source>
</evidence>
<organism evidence="3 4">
    <name type="scientific">Arachis hypogaea</name>
    <name type="common">Peanut</name>
    <dbReference type="NCBI Taxonomy" id="3818"/>
    <lineage>
        <taxon>Eukaryota</taxon>
        <taxon>Viridiplantae</taxon>
        <taxon>Streptophyta</taxon>
        <taxon>Embryophyta</taxon>
        <taxon>Tracheophyta</taxon>
        <taxon>Spermatophyta</taxon>
        <taxon>Magnoliopsida</taxon>
        <taxon>eudicotyledons</taxon>
        <taxon>Gunneridae</taxon>
        <taxon>Pentapetalae</taxon>
        <taxon>rosids</taxon>
        <taxon>fabids</taxon>
        <taxon>Fabales</taxon>
        <taxon>Fabaceae</taxon>
        <taxon>Papilionoideae</taxon>
        <taxon>50 kb inversion clade</taxon>
        <taxon>dalbergioids sensu lato</taxon>
        <taxon>Dalbergieae</taxon>
        <taxon>Pterocarpus clade</taxon>
        <taxon>Arachis</taxon>
    </lineage>
</organism>
<dbReference type="InterPro" id="IPR045093">
    <property type="entry name" value="Cullin"/>
</dbReference>
<reference evidence="3 4" key="1">
    <citation type="submission" date="2019-01" db="EMBL/GenBank/DDBJ databases">
        <title>Sequencing of cultivated peanut Arachis hypogaea provides insights into genome evolution and oil improvement.</title>
        <authorList>
            <person name="Chen X."/>
        </authorList>
    </citation>
    <scope>NUCLEOTIDE SEQUENCE [LARGE SCALE GENOMIC DNA]</scope>
    <source>
        <strain evidence="4">cv. Fuhuasheng</strain>
        <tissue evidence="3">Leaves</tissue>
    </source>
</reference>
<evidence type="ECO:0000313" key="4">
    <source>
        <dbReference type="Proteomes" id="UP000289738"/>
    </source>
</evidence>
<evidence type="ECO:0000313" key="3">
    <source>
        <dbReference type="EMBL" id="RYR76355.1"/>
    </source>
</evidence>
<comment type="caution">
    <text evidence="3">The sequence shown here is derived from an EMBL/GenBank/DDBJ whole genome shotgun (WGS) entry which is preliminary data.</text>
</comment>
<keyword evidence="4" id="KW-1185">Reference proteome</keyword>
<accession>A0A445ELM8</accession>
<dbReference type="AlphaFoldDB" id="A0A445ELM8"/>
<feature type="domain" description="Cullin N-terminal" evidence="2">
    <location>
        <begin position="26"/>
        <end position="253"/>
    </location>
</feature>
<dbReference type="Proteomes" id="UP000289738">
    <property type="component" value="Chromosome A01"/>
</dbReference>
<dbReference type="PANTHER" id="PTHR11932">
    <property type="entry name" value="CULLIN"/>
    <property type="match status" value="1"/>
</dbReference>
<dbReference type="InterPro" id="IPR016159">
    <property type="entry name" value="Cullin_repeat-like_dom_sf"/>
</dbReference>
<dbReference type="GO" id="GO:0006511">
    <property type="term" value="P:ubiquitin-dependent protein catabolic process"/>
    <property type="evidence" value="ECO:0007669"/>
    <property type="project" value="InterPro"/>
</dbReference>
<dbReference type="GO" id="GO:0031625">
    <property type="term" value="F:ubiquitin protein ligase binding"/>
    <property type="evidence" value="ECO:0007669"/>
    <property type="project" value="InterPro"/>
</dbReference>
<protein>
    <recommendedName>
        <fullName evidence="2">Cullin N-terminal domain-containing protein</fullName>
    </recommendedName>
</protein>
<dbReference type="Pfam" id="PF00888">
    <property type="entry name" value="Cullin"/>
    <property type="match status" value="1"/>
</dbReference>
<comment type="similarity">
    <text evidence="1">Belongs to the cullin family.</text>
</comment>
<dbReference type="FunFam" id="1.20.1310.10:FF:000021">
    <property type="entry name" value="Cullin-1, putative"/>
    <property type="match status" value="1"/>
</dbReference>
<dbReference type="EMBL" id="SDMP01000001">
    <property type="protein sequence ID" value="RYR76355.1"/>
    <property type="molecule type" value="Genomic_DNA"/>
</dbReference>
<dbReference type="FunFam" id="1.20.1310.10:FF:000025">
    <property type="entry name" value="Cullin-1, putative"/>
    <property type="match status" value="1"/>
</dbReference>
<dbReference type="Gene3D" id="1.20.1310.10">
    <property type="entry name" value="Cullin Repeats"/>
    <property type="match status" value="2"/>
</dbReference>
<gene>
    <name evidence="3" type="ORF">Ahy_A01g000947</name>
</gene>
<sequence>MSTSERKIIDLEQGWDFMQKGITKLKNILEGLPEPHFSSEDYIMLYTTIYTMCTQKPPHNYSQQLYDKYKEVFEEYIQSTVLPSLREKHDEFMLRELVKRWANHKIMVGWLCRFFRYLETSIVARRSLPPLNEVGLTCFYDWVYKELNGKVRDAVISIIDQEREGEQIDRTLLKNVLDIFVEIGMGKMDHYENDFESAMLKDTSAYYSQKASNWILEDSCPDYMLKVEECLKREKDRVAQYLHSSSEPKLLEVYSWPFSCYFSNVVFTHVECSIARQLKERVGW</sequence>
<name>A0A445ELM8_ARAHY</name>
<dbReference type="SUPFAM" id="SSF74788">
    <property type="entry name" value="Cullin repeat-like"/>
    <property type="match status" value="1"/>
</dbReference>
<dbReference type="InterPro" id="IPR001373">
    <property type="entry name" value="Cullin_N"/>
</dbReference>
<proteinExistence type="inferred from homology"/>
<evidence type="ECO:0000256" key="1">
    <source>
        <dbReference type="ARBA" id="ARBA00006019"/>
    </source>
</evidence>